<dbReference type="InterPro" id="IPR035451">
    <property type="entry name" value="Ada-like_dom_sf"/>
</dbReference>
<dbReference type="PANTHER" id="PTHR43611:SF3">
    <property type="entry name" value="FLAVIN MONONUCLEOTIDE HYDROLASE 1, CHLOROPLATIC"/>
    <property type="match status" value="1"/>
</dbReference>
<dbReference type="AlphaFoldDB" id="A0A173RA73"/>
<dbReference type="SFLD" id="SFLDG01129">
    <property type="entry name" value="C1.5:_HAD__Beta-PGM__Phosphata"/>
    <property type="match status" value="1"/>
</dbReference>
<evidence type="ECO:0000313" key="5">
    <source>
        <dbReference type="Proteomes" id="UP000431304"/>
    </source>
</evidence>
<accession>A0A173RA73</accession>
<gene>
    <name evidence="2" type="primary">yihX</name>
    <name evidence="2" type="ORF">ERS852448_00275</name>
    <name evidence="3" type="ORF">GKE72_06245</name>
</gene>
<feature type="domain" description="Type VII secretion system protein EssD-like" evidence="1">
    <location>
        <begin position="299"/>
        <end position="428"/>
    </location>
</feature>
<dbReference type="SUPFAM" id="SSF56784">
    <property type="entry name" value="HAD-like"/>
    <property type="match status" value="1"/>
</dbReference>
<dbReference type="Gene3D" id="3.40.50.1000">
    <property type="entry name" value="HAD superfamily/HAD-like"/>
    <property type="match status" value="1"/>
</dbReference>
<dbReference type="SFLD" id="SFLDS00003">
    <property type="entry name" value="Haloacid_Dehalogenase"/>
    <property type="match status" value="1"/>
</dbReference>
<dbReference type="EMBL" id="WKRA01000007">
    <property type="protein sequence ID" value="MSD15678.1"/>
    <property type="molecule type" value="Genomic_DNA"/>
</dbReference>
<evidence type="ECO:0000313" key="4">
    <source>
        <dbReference type="Proteomes" id="UP000095492"/>
    </source>
</evidence>
<dbReference type="InterPro" id="IPR023214">
    <property type="entry name" value="HAD_sf"/>
</dbReference>
<dbReference type="Gene3D" id="3.40.10.10">
    <property type="entry name" value="DNA Methylphosphotriester Repair Domain"/>
    <property type="match status" value="1"/>
</dbReference>
<keyword evidence="2" id="KW-0378">Hydrolase</keyword>
<evidence type="ECO:0000313" key="3">
    <source>
        <dbReference type="EMBL" id="MSD15678.1"/>
    </source>
</evidence>
<dbReference type="InterPro" id="IPR023198">
    <property type="entry name" value="PGP-like_dom2"/>
</dbReference>
<sequence length="531" mass="60096">MAKIKHLIFDMGNVLMRYDPEIPLKKFVKTEKARNLIRRELFEGPEWVEADRGMISEEEMYESVARRIPEKYHEELKKCVYEWIICMKPLEKSVKLCEDARKWGYQTYVLSNAAQSFYEYFPKFYRMEDFDGVVVSSDVHLIKPDVRIYAYLLEKYHLNPEECLFLDDREDNVEAARKAGMQSMLFTEDYESLRAFLKQNAGIEAYQQKKTIRKTVAKTLRTLLLPLFVAAAVLTSACTIAPEPRTTQAQESGQAVVGTDATQSSSASLDSVPAYSGQPYVTLNNNVPDFTDADMQTTSYEEYSDLDNLGRCGAANAIVGIDLMPTEPRGAIGQVRPSGWHTVKYEGIDGNYLYNRCHLIGYQLSGENANEKNLITGTRYLNVTGMLPFEDEVADYVKQNNAHVRYRVTPIYEGDNLVASGVQMEAKSVEDDGAGICYNVYVYNIQPGITIDYATGDSQKSADMQTALSSDTDSRQSQEKTYVLNTNTMKYHTPDCSSVSDMKINNRKDYIGTAAELQQQGYEPCGRCHPE</sequence>
<reference evidence="2 4" key="1">
    <citation type="submission" date="2015-09" db="EMBL/GenBank/DDBJ databases">
        <authorList>
            <consortium name="Pathogen Informatics"/>
        </authorList>
    </citation>
    <scope>NUCLEOTIDE SEQUENCE [LARGE SCALE GENOMIC DNA]</scope>
    <source>
        <strain evidence="2 4">2789STDY5608891</strain>
    </source>
</reference>
<dbReference type="GeneID" id="97390952"/>
<evidence type="ECO:0000259" key="1">
    <source>
        <dbReference type="Pfam" id="PF13930"/>
    </source>
</evidence>
<name>A0A173RA73_EUBRA</name>
<dbReference type="Proteomes" id="UP000431304">
    <property type="component" value="Unassembled WGS sequence"/>
</dbReference>
<dbReference type="InterPro" id="IPR044929">
    <property type="entry name" value="DNA/RNA_non-sp_Endonuclease_sf"/>
</dbReference>
<dbReference type="GO" id="GO:0016787">
    <property type="term" value="F:hydrolase activity"/>
    <property type="evidence" value="ECO:0007669"/>
    <property type="project" value="UniProtKB-KW"/>
</dbReference>
<dbReference type="Pfam" id="PF00702">
    <property type="entry name" value="Hydrolase"/>
    <property type="match status" value="1"/>
</dbReference>
<reference evidence="3 5" key="2">
    <citation type="journal article" date="2019" name="Nat. Med.">
        <title>A library of human gut bacterial isolates paired with longitudinal multiomics data enables mechanistic microbiome research.</title>
        <authorList>
            <person name="Poyet M."/>
            <person name="Groussin M."/>
            <person name="Gibbons S.M."/>
            <person name="Avila-Pacheco J."/>
            <person name="Jiang X."/>
            <person name="Kearney S.M."/>
            <person name="Perrotta A.R."/>
            <person name="Berdy B."/>
            <person name="Zhao S."/>
            <person name="Lieberman T.D."/>
            <person name="Swanson P.K."/>
            <person name="Smith M."/>
            <person name="Roesemann S."/>
            <person name="Alexander J.E."/>
            <person name="Rich S.A."/>
            <person name="Livny J."/>
            <person name="Vlamakis H."/>
            <person name="Clish C."/>
            <person name="Bullock K."/>
            <person name="Deik A."/>
            <person name="Scott J."/>
            <person name="Pierce K.A."/>
            <person name="Xavier R.J."/>
            <person name="Alm E.J."/>
        </authorList>
    </citation>
    <scope>NUCLEOTIDE SEQUENCE [LARGE SCALE GENOMIC DNA]</scope>
    <source>
        <strain evidence="3 5">BIOML-A3</strain>
    </source>
</reference>
<dbReference type="EC" id="3.1.3.-" evidence="2"/>
<dbReference type="EMBL" id="CYYA01000002">
    <property type="protein sequence ID" value="CUM74752.1"/>
    <property type="molecule type" value="Genomic_DNA"/>
</dbReference>
<dbReference type="STRING" id="39490.ERS852448_00275"/>
<dbReference type="Gene3D" id="1.10.150.240">
    <property type="entry name" value="Putative phosphatase, domain 2"/>
    <property type="match status" value="1"/>
</dbReference>
<dbReference type="PANTHER" id="PTHR43611">
    <property type="entry name" value="ALPHA-D-GLUCOSE 1-PHOSPHATE PHOSPHATASE"/>
    <property type="match status" value="1"/>
</dbReference>
<dbReference type="InterPro" id="IPR044927">
    <property type="entry name" value="Endonuclea_NS_2"/>
</dbReference>
<dbReference type="RefSeq" id="WP_154314456.1">
    <property type="nucleotide sequence ID" value="NZ_CAXUGT010000004.1"/>
</dbReference>
<evidence type="ECO:0000313" key="2">
    <source>
        <dbReference type="EMBL" id="CUM74752.1"/>
    </source>
</evidence>
<dbReference type="Proteomes" id="UP000095492">
    <property type="component" value="Unassembled WGS sequence"/>
</dbReference>
<dbReference type="Pfam" id="PF13930">
    <property type="entry name" value="Endonuclea_NS_2"/>
    <property type="match status" value="1"/>
</dbReference>
<dbReference type="NCBIfam" id="TIGR01509">
    <property type="entry name" value="HAD-SF-IA-v3"/>
    <property type="match status" value="1"/>
</dbReference>
<proteinExistence type="predicted"/>
<dbReference type="CDD" id="cd02603">
    <property type="entry name" value="HAD_sEH-N_like"/>
    <property type="match status" value="1"/>
</dbReference>
<organism evidence="2 4">
    <name type="scientific">Eubacterium ramulus</name>
    <dbReference type="NCBI Taxonomy" id="39490"/>
    <lineage>
        <taxon>Bacteria</taxon>
        <taxon>Bacillati</taxon>
        <taxon>Bacillota</taxon>
        <taxon>Clostridia</taxon>
        <taxon>Eubacteriales</taxon>
        <taxon>Eubacteriaceae</taxon>
        <taxon>Eubacterium</taxon>
    </lineage>
</organism>
<dbReference type="Gene3D" id="3.40.570.10">
    <property type="entry name" value="Extracellular Endonuclease, subunit A"/>
    <property type="match status" value="1"/>
</dbReference>
<dbReference type="InterPro" id="IPR006439">
    <property type="entry name" value="HAD-SF_hydro_IA"/>
</dbReference>
<dbReference type="InterPro" id="IPR036412">
    <property type="entry name" value="HAD-like_sf"/>
</dbReference>
<protein>
    <submittedName>
        <fullName evidence="3">HAD-IA family hydrolase</fullName>
    </submittedName>
    <submittedName>
        <fullName evidence="2">Phosphatase yihX</fullName>
        <ecNumber evidence="2">3.1.3.-</ecNumber>
    </submittedName>
</protein>
<dbReference type="SUPFAM" id="SSF57884">
    <property type="entry name" value="Ada DNA repair protein, N-terminal domain (N-Ada 10)"/>
    <property type="match status" value="1"/>
</dbReference>